<gene>
    <name evidence="1" type="ORF">NK118_08565</name>
</gene>
<reference evidence="1 2" key="1">
    <citation type="journal article" date="2022" name="Genome Biol. Evol.">
        <title>Host diet, physiology and behaviors set the stage for Lachnospiraceae cladogenesis.</title>
        <authorList>
            <person name="Vera-Ponce De Leon A."/>
            <person name="Schneider M."/>
            <person name="Jahnes B.C."/>
            <person name="Sadowski V."/>
            <person name="Camuy-Velez L.A."/>
            <person name="Duan J."/>
            <person name="Sabree Z.L."/>
        </authorList>
    </citation>
    <scope>NUCLEOTIDE SEQUENCE [LARGE SCALE GENOMIC DNA]</scope>
    <source>
        <strain evidence="1 2">PAL227</strain>
    </source>
</reference>
<dbReference type="RefSeq" id="WP_262069182.1">
    <property type="nucleotide sequence ID" value="NZ_JAMXOC010000011.1"/>
</dbReference>
<sequence length="141" mass="16204">MKKQVILSISGLHFGELAGDGEAIEVITPAEYYFRRDKHYILFEEFAPGTKEAIHSKLKLSPDKIEIIKGGHYNTRIVFERERMNMSHYNTPYGDLMIGTMTKQLSLQVEEEEIEAKVLYSLEINDEWAADCNVNIHVKNA</sequence>
<comment type="caution">
    <text evidence="1">The sequence shown here is derived from an EMBL/GenBank/DDBJ whole genome shotgun (WGS) entry which is preliminary data.</text>
</comment>
<dbReference type="InterPro" id="IPR012674">
    <property type="entry name" value="Calycin"/>
</dbReference>
<accession>A0ABT1EHW7</accession>
<name>A0ABT1EHW7_9FIRM</name>
<protein>
    <submittedName>
        <fullName evidence="1">DUF1934 domain-containing protein</fullName>
    </submittedName>
</protein>
<dbReference type="EMBL" id="JAMZFV010000011">
    <property type="protein sequence ID" value="MCP1110302.1"/>
    <property type="molecule type" value="Genomic_DNA"/>
</dbReference>
<dbReference type="Gene3D" id="2.40.128.20">
    <property type="match status" value="1"/>
</dbReference>
<dbReference type="InterPro" id="IPR015231">
    <property type="entry name" value="DUF1934"/>
</dbReference>
<keyword evidence="2" id="KW-1185">Reference proteome</keyword>
<evidence type="ECO:0000313" key="1">
    <source>
        <dbReference type="EMBL" id="MCP1110302.1"/>
    </source>
</evidence>
<evidence type="ECO:0000313" key="2">
    <source>
        <dbReference type="Proteomes" id="UP001523565"/>
    </source>
</evidence>
<dbReference type="Pfam" id="PF09148">
    <property type="entry name" value="DUF1934"/>
    <property type="match status" value="1"/>
</dbReference>
<dbReference type="Proteomes" id="UP001523565">
    <property type="component" value="Unassembled WGS sequence"/>
</dbReference>
<organism evidence="1 2">
    <name type="scientific">Ohessyouella blattaphilus</name>
    <dbReference type="NCBI Taxonomy" id="2949333"/>
    <lineage>
        <taxon>Bacteria</taxon>
        <taxon>Bacillati</taxon>
        <taxon>Bacillota</taxon>
        <taxon>Clostridia</taxon>
        <taxon>Lachnospirales</taxon>
        <taxon>Lachnospiraceae</taxon>
        <taxon>Ohessyouella</taxon>
    </lineage>
</organism>
<dbReference type="SUPFAM" id="SSF50814">
    <property type="entry name" value="Lipocalins"/>
    <property type="match status" value="1"/>
</dbReference>
<proteinExistence type="predicted"/>